<dbReference type="NCBIfam" id="TIGR02543">
    <property type="entry name" value="List_Bact_rpt"/>
    <property type="match status" value="1"/>
</dbReference>
<dbReference type="InParanoid" id="R9T509"/>
<dbReference type="InterPro" id="IPR042229">
    <property type="entry name" value="Listeria/Bacterioides_rpt_sf"/>
</dbReference>
<gene>
    <name evidence="4" type="ORF">MMINT_06450</name>
</gene>
<dbReference type="KEGG" id="mer:MMINT_06450"/>
<dbReference type="HOGENOM" id="CLU_285396_0_0_2"/>
<feature type="domain" description="GLUG" evidence="3">
    <location>
        <begin position="371"/>
        <end position="395"/>
    </location>
</feature>
<dbReference type="AlphaFoldDB" id="R9T509"/>
<keyword evidence="5" id="KW-1185">Reference proteome</keyword>
<dbReference type="Gene3D" id="2.160.20.110">
    <property type="match status" value="3"/>
</dbReference>
<proteinExistence type="predicted"/>
<protein>
    <recommendedName>
        <fullName evidence="3">GLUG domain-containing protein</fullName>
    </recommendedName>
</protein>
<sequence length="1111" mass="119601">MNEGNDFTNKTIELGSDIDLSKHYWTPIGINGPNTFNGSFNGQNHKLFSMYINTDNLPSNSNHIGFFGIIKTTKAIENLTICNSLIDIESSNNVSVGGIVGAKSYGSISNCNFSGNISVTVNNSSSYVGGISGDSYNSASILNCINLADISLTLNCDNISSYSYIGGITGSNVGNLEECFNYGSINSESIGTFESTSKLYMGGICGYTKGSISISEIYSFNGDIYAIFYGTTYIGGICGYIEGVISIENYSCSGKLTSKSSHSDAYAGGICGYISGDLLITNCASSFDIDVDIAKYATAYVGGILGCNLRTGTIINCYYSGNIYAGPVNGNVGNTLYVGGISGYNNETISNCYNLGNIFVSSDKSSNGSVMHIGGIAGHNSSGNLMNCYNSGKIVSLSNSSNLINICTGGIAGYNGSILSYCYNTGEVEVTSSSVPASTSSTSNYPGDKKICAGGIVGFDYGAVSSSYNTGSVTSQYNSPNEPIAISSFSIDVYAGGIVGYAVPSSKLSCCYNAGKISSNIILSQNFDDDGYNKPKPNLTFKAYSGGVAGSSSNGTINNCYNIGAIDSTSTSNANPSNLAAADVYTYSGGICGDYTGNYVTYCYNIGMITSTSTSNDSLSVKFDTYAGGIYGYGATPATSSAVNLYYSSECVSSSTEYINTAAGTPLELENMKYTGLLGDNNHNLNDTGGSNWSPDIYNSNNGLPVLSKTPVQVNPEHSETQPPKSTVYITPIADDSQTDNYLETIIIKYNGTCSLKAHALDVSGYVISYEWYKLSAKTNTFELIPNESNFELNLAENVPGTYYVKVTYTKNPVNMSYMKNNPILGEQSSGYTYTSLTITIKELSENQKLITFDSNGGSSVPQQVLTADDPIKEPTDPTRPGYSFLGWYYNESIWDFNTPVTKDMNLVAHWRYNEPYYPPSYSLKLQSNNSSNLYKEYSGSYGTYITLPQVDTLGWEYKDHIFKNWNTKADGSGTSYSAGDRFSINSNVTLYAQWEEVSTPPVVQKVTVTFYIGNDVYKVVEVNKDSSLKDKFPVNPESSDSDSNFKEWNTKEDASGTAFTADSIVNEDTSVYAVWEKSSSSSSHSWWWIIIIIILIIIAAAYYYYKKNQN</sequence>
<dbReference type="Proteomes" id="UP000014070">
    <property type="component" value="Chromosome"/>
</dbReference>
<keyword evidence="2" id="KW-0472">Membrane</keyword>
<evidence type="ECO:0000313" key="5">
    <source>
        <dbReference type="Proteomes" id="UP000014070"/>
    </source>
</evidence>
<dbReference type="InterPro" id="IPR011493">
    <property type="entry name" value="GLUG"/>
</dbReference>
<organism evidence="4 5">
    <name type="scientific">Methanomassiliicoccus intestinalis (strain Issoire-Mx1)</name>
    <dbReference type="NCBI Taxonomy" id="1295009"/>
    <lineage>
        <taxon>Archaea</taxon>
        <taxon>Methanobacteriati</taxon>
        <taxon>Thermoplasmatota</taxon>
        <taxon>Thermoplasmata</taxon>
        <taxon>Methanomassiliicoccales</taxon>
        <taxon>Methanomassiliicoccaceae</taxon>
        <taxon>Methanomassiliicoccus</taxon>
    </lineage>
</organism>
<dbReference type="GeneID" id="41323070"/>
<dbReference type="OrthoDB" id="54164at2157"/>
<evidence type="ECO:0000313" key="4">
    <source>
        <dbReference type="EMBL" id="AGN26017.1"/>
    </source>
</evidence>
<evidence type="ECO:0000256" key="2">
    <source>
        <dbReference type="SAM" id="Phobius"/>
    </source>
</evidence>
<evidence type="ECO:0000256" key="1">
    <source>
        <dbReference type="ARBA" id="ARBA00004196"/>
    </source>
</evidence>
<evidence type="ECO:0000259" key="3">
    <source>
        <dbReference type="Pfam" id="PF07581"/>
    </source>
</evidence>
<dbReference type="Gene3D" id="2.60.40.4270">
    <property type="entry name" value="Listeria-Bacteroides repeat domain"/>
    <property type="match status" value="3"/>
</dbReference>
<accession>R9T509</accession>
<dbReference type="EMBL" id="CP005934">
    <property type="protein sequence ID" value="AGN26017.1"/>
    <property type="molecule type" value="Genomic_DNA"/>
</dbReference>
<keyword evidence="2" id="KW-1133">Transmembrane helix</keyword>
<reference evidence="4 5" key="1">
    <citation type="journal article" date="2013" name="Genome Announc.">
        <title>Genome sequence of 'Candidatus Methanomassiliicoccus intestinalis' Issoire-Mx1, a third thermoplasmatales-related methanogenic archaeon from human feces.</title>
        <authorList>
            <person name="Borrel G."/>
            <person name="Harris H.M."/>
            <person name="Parisot N."/>
            <person name="Gaci N."/>
            <person name="Tottey W."/>
            <person name="Mihajlovski A."/>
            <person name="Deane J."/>
            <person name="Gribaldo S."/>
            <person name="Bardot O."/>
            <person name="Peyretaillade E."/>
            <person name="Peyret P."/>
            <person name="O'Toole P.W."/>
            <person name="Brugere J.F."/>
        </authorList>
    </citation>
    <scope>NUCLEOTIDE SEQUENCE [LARGE SCALE GENOMIC DNA]</scope>
    <source>
        <strain evidence="4 5">Issoire-Mx1</strain>
    </source>
</reference>
<feature type="transmembrane region" description="Helical" evidence="2">
    <location>
        <begin position="1087"/>
        <end position="1106"/>
    </location>
</feature>
<dbReference type="Pfam" id="PF09479">
    <property type="entry name" value="Flg_new"/>
    <property type="match status" value="3"/>
</dbReference>
<name>R9T509_METII</name>
<dbReference type="RefSeq" id="WP_020448542.1">
    <property type="nucleotide sequence ID" value="NC_021353.1"/>
</dbReference>
<keyword evidence="2" id="KW-0812">Transmembrane</keyword>
<dbReference type="InterPro" id="IPR013378">
    <property type="entry name" value="InlB-like_B-rpt"/>
</dbReference>
<comment type="subcellular location">
    <subcellularLocation>
        <location evidence="1">Cell envelope</location>
    </subcellularLocation>
</comment>
<dbReference type="Pfam" id="PF07581">
    <property type="entry name" value="Glug"/>
    <property type="match status" value="1"/>
</dbReference>
<dbReference type="STRING" id="1295009.MMINT_06450"/>